<keyword evidence="3" id="KW-0479">Metal-binding</keyword>
<gene>
    <name evidence="6" type="ORF">BSZ32_08665</name>
</gene>
<keyword evidence="4" id="KW-0408">Iron</keyword>
<dbReference type="PANTHER" id="PTHR47366:SF1">
    <property type="entry name" value="TWO-ON-TWO HEMOGLOBIN-3"/>
    <property type="match status" value="1"/>
</dbReference>
<dbReference type="InterPro" id="IPR009050">
    <property type="entry name" value="Globin-like_sf"/>
</dbReference>
<sequence length="135" mass="15621">MDERVIMDRVGRQGLERMVKLFYAKVPSDDILGPMYPKGDMQGAEERLFDFLMFRLAGDPTYTEKRGHPRLRGRHMPFKIGARERDRWVELMAASMREAEIPEDAAVQLDAFFLQVADFMRNVPEGNGINFNPRA</sequence>
<accession>A0A2S7U2E6</accession>
<evidence type="ECO:0000313" key="7">
    <source>
        <dbReference type="Proteomes" id="UP000239907"/>
    </source>
</evidence>
<proteinExistence type="inferred from homology"/>
<keyword evidence="2" id="KW-0349">Heme</keyword>
<dbReference type="SUPFAM" id="SSF46458">
    <property type="entry name" value="Globin-like"/>
    <property type="match status" value="1"/>
</dbReference>
<dbReference type="GO" id="GO:0020037">
    <property type="term" value="F:heme binding"/>
    <property type="evidence" value="ECO:0007669"/>
    <property type="project" value="InterPro"/>
</dbReference>
<dbReference type="InterPro" id="IPR044203">
    <property type="entry name" value="GlbO/GLB3-like"/>
</dbReference>
<dbReference type="GO" id="GO:0046872">
    <property type="term" value="F:metal ion binding"/>
    <property type="evidence" value="ECO:0007669"/>
    <property type="project" value="UniProtKB-KW"/>
</dbReference>
<comment type="similarity">
    <text evidence="5">Belongs to the truncated hemoglobin family. Group II subfamily.</text>
</comment>
<dbReference type="AlphaFoldDB" id="A0A2S7U2E6"/>
<reference evidence="6 7" key="1">
    <citation type="submission" date="2016-12" db="EMBL/GenBank/DDBJ databases">
        <title>Study of bacterial adaptation to deep sea.</title>
        <authorList>
            <person name="Song J."/>
            <person name="Yoshizawa S."/>
            <person name="Kogure K."/>
        </authorList>
    </citation>
    <scope>NUCLEOTIDE SEQUENCE [LARGE SCALE GENOMIC DNA]</scope>
    <source>
        <strain evidence="6 7">SAORIC-165</strain>
    </source>
</reference>
<organism evidence="6 7">
    <name type="scientific">Rubritalea profundi</name>
    <dbReference type="NCBI Taxonomy" id="1658618"/>
    <lineage>
        <taxon>Bacteria</taxon>
        <taxon>Pseudomonadati</taxon>
        <taxon>Verrucomicrobiota</taxon>
        <taxon>Verrucomicrobiia</taxon>
        <taxon>Verrucomicrobiales</taxon>
        <taxon>Rubritaleaceae</taxon>
        <taxon>Rubritalea</taxon>
    </lineage>
</organism>
<protein>
    <submittedName>
        <fullName evidence="6">Hemin transporter</fullName>
    </submittedName>
</protein>
<dbReference type="PANTHER" id="PTHR47366">
    <property type="entry name" value="TWO-ON-TWO HEMOGLOBIN-3"/>
    <property type="match status" value="1"/>
</dbReference>
<dbReference type="GO" id="GO:0019825">
    <property type="term" value="F:oxygen binding"/>
    <property type="evidence" value="ECO:0007669"/>
    <property type="project" value="InterPro"/>
</dbReference>
<dbReference type="OrthoDB" id="9790913at2"/>
<evidence type="ECO:0000256" key="5">
    <source>
        <dbReference type="ARBA" id="ARBA00034496"/>
    </source>
</evidence>
<dbReference type="EMBL" id="MQWA01000001">
    <property type="protein sequence ID" value="PQJ28574.1"/>
    <property type="molecule type" value="Genomic_DNA"/>
</dbReference>
<keyword evidence="1" id="KW-0813">Transport</keyword>
<dbReference type="GO" id="GO:0005344">
    <property type="term" value="F:oxygen carrier activity"/>
    <property type="evidence" value="ECO:0007669"/>
    <property type="project" value="InterPro"/>
</dbReference>
<dbReference type="Gene3D" id="1.10.490.10">
    <property type="entry name" value="Globins"/>
    <property type="match status" value="1"/>
</dbReference>
<keyword evidence="7" id="KW-1185">Reference proteome</keyword>
<evidence type="ECO:0000256" key="2">
    <source>
        <dbReference type="ARBA" id="ARBA00022617"/>
    </source>
</evidence>
<dbReference type="InterPro" id="IPR001486">
    <property type="entry name" value="Hemoglobin_trunc"/>
</dbReference>
<name>A0A2S7U2E6_9BACT</name>
<comment type="caution">
    <text evidence="6">The sequence shown here is derived from an EMBL/GenBank/DDBJ whole genome shotgun (WGS) entry which is preliminary data.</text>
</comment>
<dbReference type="Pfam" id="PF01152">
    <property type="entry name" value="Bac_globin"/>
    <property type="match status" value="1"/>
</dbReference>
<evidence type="ECO:0000313" key="6">
    <source>
        <dbReference type="EMBL" id="PQJ28574.1"/>
    </source>
</evidence>
<evidence type="ECO:0000256" key="1">
    <source>
        <dbReference type="ARBA" id="ARBA00022448"/>
    </source>
</evidence>
<dbReference type="Proteomes" id="UP000239907">
    <property type="component" value="Unassembled WGS sequence"/>
</dbReference>
<evidence type="ECO:0000256" key="4">
    <source>
        <dbReference type="ARBA" id="ARBA00023004"/>
    </source>
</evidence>
<dbReference type="InterPro" id="IPR012292">
    <property type="entry name" value="Globin/Proto"/>
</dbReference>
<evidence type="ECO:0000256" key="3">
    <source>
        <dbReference type="ARBA" id="ARBA00022723"/>
    </source>
</evidence>